<dbReference type="Pfam" id="PF13716">
    <property type="entry name" value="CRAL_TRIO_2"/>
    <property type="match status" value="1"/>
</dbReference>
<dbReference type="SUPFAM" id="SSF48371">
    <property type="entry name" value="ARM repeat"/>
    <property type="match status" value="1"/>
</dbReference>
<dbReference type="InterPro" id="IPR011993">
    <property type="entry name" value="PH-like_dom_sf"/>
</dbReference>
<dbReference type="InterPro" id="IPR016024">
    <property type="entry name" value="ARM-type_fold"/>
</dbReference>
<dbReference type="InterPro" id="IPR001936">
    <property type="entry name" value="RasGAP_dom"/>
</dbReference>
<name>A0A1X2IWA1_9FUNG</name>
<dbReference type="Gene3D" id="1.10.506.10">
    <property type="entry name" value="GTPase Activation - p120gap, domain 1"/>
    <property type="match status" value="2"/>
</dbReference>
<organism evidence="5 6">
    <name type="scientific">Absidia repens</name>
    <dbReference type="NCBI Taxonomy" id="90262"/>
    <lineage>
        <taxon>Eukaryota</taxon>
        <taxon>Fungi</taxon>
        <taxon>Fungi incertae sedis</taxon>
        <taxon>Mucoromycota</taxon>
        <taxon>Mucoromycotina</taxon>
        <taxon>Mucoromycetes</taxon>
        <taxon>Mucorales</taxon>
        <taxon>Cunninghamellaceae</taxon>
        <taxon>Absidia</taxon>
    </lineage>
</organism>
<dbReference type="SMART" id="SM00323">
    <property type="entry name" value="RasGAP"/>
    <property type="match status" value="1"/>
</dbReference>
<dbReference type="PANTHER" id="PTHR10194:SF142">
    <property type="entry name" value="NEUROFIBROMIN"/>
    <property type="match status" value="1"/>
</dbReference>
<dbReference type="PROSITE" id="PS50018">
    <property type="entry name" value="RAS_GTPASE_ACTIV_2"/>
    <property type="match status" value="1"/>
</dbReference>
<dbReference type="InterPro" id="IPR039360">
    <property type="entry name" value="Ras_GTPase"/>
</dbReference>
<sequence length="2676" mass="302681">MQQHWIYSDGTVTHPNSSQRQLLDPPPLDNALAKHLLNMMLRFMYHSSDPSKEKTTFFTHYMYCYSDTGFIKGDWANFPVFMSQLHSSNIMVNVYEKTCRVIYYISASNWSLIFSKIKSYVLHLSTTSEEAPDTLMLRLLECSSLNAKRLSMVLAEFQLSFLHLKKNTQLNLAVLLRRGIWNWLKAYPTEFEDLQIGHRKLDANPEILFDMCNSLADTARKKAYFWPLQTMLLILCPNILMNITINFGSGSVSKKGQFLNGLKTAIKGEHMSEVSVICYTDICLAAYKLSKDGGSAVWNMVPDVIEDLQSWLFSPTKPYVPGSDLVNAGVVLDRKLLMRDADFSLLQLSPKYFAESMEHLTSDENHHTIEMKASRLKAGVMVETELCNEKVLPRKEYEAMANLTKRMFFKLSDERKTRPNKPQTKSTTGIRLKSSLPHPLAPLSNSSSINRNNKVDRLDIDDMIHDILVIIRINPAYILSCPDCISNPNEVANIITTIATYLNDSSMILADVASSCLYALHQPEIIPLWDKSEGFLRTYWEISSQVILTVADHILNHRHGKGLGLKRLMNLLKQLLDAKVQVLDTHHIEIPSEANIQHWTKTSISMEMTLLVLLCSNDDFIYARVIDCFGLMLAGYRIIENTGDAQLLRFTLFENIDAYEELISKLDIVPGGRKSHQKRIWRILRQMSKCTLGNLSAWEEVWKRWKRITPRIDGDYTSKGSTNSITTVKDFGNDMGQHSSISLLAFKAHGDSGSTSTSTGGLSSKHLSSVASEASTPKCDDDPTAEWEYYTGFLSSLAQVCLATNDDEIQFIPGSPHYSKGHQDYKPPSSTSTSPSVGSDHHRTGEGASFLRPYEIMADEFVGSMVDLLVCDNLMVRERVREIMGSDMTPALYWLIMNHFQIYMNACFDKKKPIYDAKRILFVEQSISVLRIMLSRSESADALVVVDFTELITQFCTYINALDDNDTSKKIKIKLCHFCRSLLSQRNQLSLHKNIAVRTLLLKCLHQWTSNFDFKSPDSLWRETQQQETTFQKQQQQQAQKTHHLHQKRQQDHENEHQQHEQQLKGKGKSLTVEDNLQIDLDMACLKTMVVILHHLPLQPTKPIRGQNMIQQKSKMFFKYFAFLLQLLDRCKASAAVKDGDDSAAPTSITRSNIGSFKDNIILCLSNLLSANVDVGLKYSLATAYHQDIQTRSAFMQVLTNILKQGTEFENLAETIVSDRYAKLVNMLFKFDYAITVSLFTVSPHSEIDNVATALLASFASEKKSLDLLQMLVKSEVQNTINESDLFRKTSIATKCLTLFARANGSSYVFKVLKPVIDELIRWSPQQQSFELDPANVSRGYDKRNKDNVISACNLILDAICDSIDMAPDCLRSVCNLIFEAVKDRFMESKYTAVGCFIFLRFFCPVIVSPESAGMVKAGAINKSLRRGLLLIAKVIQNIANNVLFGAKEVYMVVLNDFVTENMYRVISYLRTMAYADINNSEMPTNTDVGISPRMNDADHRLLHSVLVKNFENIQHDLNSKKLLMFDSQDSMKAWNSYVEEFSMLLIQLGPPSEAIRHMESFSLQTQHVATDKSRKYSEFMQRNANRNTDTIASSNICYAGGSSLAGHCVIYFIFRRVCVEEIEMELLMYHIFQVIENLFGKPFVIVLDITQFGPANEISQKCVTQFGELMPKSIIANTISIIIYNSNTWFRKYLKMSNFPAPDAIVKRIAFAVNLKELAEFIHPSQVQLPKSTAIHCLFHVSRILQFNMEIPVTIRVGAEYVQIICDKKQEMVFGGYAVTNDVYHISELQGITCSENYGENAYQISFNTTMDRMVVYLRTPKYKQLLQAILQCKGRYDAIKPSTLSNRIIKPSDVPGRLLNMALLNLGSTDSRLRLAAYNLLYTLCLTFNFNVGTNLLDAKELCLPPNCFKFVAKISGRLAHTEKHLTLEFLNECFVGLEKSTEEQRYLCLHYMTPWIPNLGGTSHGTPEEVTRTKEILRMLIGITVKNVTMHVRMKSLILFFFFFFKIHTSIQTKLWKTLGSVGSVREIVLDVSLDISKEYGLGSREAEAIADTCVTLSNILVRSKLVANTMRLLRRTTISPTKSLMNHCLWPDIAIMTRFNLMLSFDNCGPVKNYVPDILHMVTLLVGVGPTLIRTTIYGITINLVQSLCSSPKLPAENRGELQQLMEQIGEKRTHLMFGIVKPYANAFTINTGTLNDPLIEHFDLSILQTIVTILLRVLEIGAPTTDICNAWRSRWMGHISSAVFQSNLAVQPRLFVALGCLGRQQINDDVIYQALCSLPQALLMFDPEYPSLVLSITMCLRNLVECVRSDSRYQITLFWVALALLSINHPSLVITATELLQGTLNTMEADHLFDEGETAMKSLLFNAMAPSYEICSKLNQLNAINLKSHFSFAVSGILMKAYTTPRGKDVAFQCLLTFLNCATRHEKEKVDESVLGYVASLISVARQAQSSQDILQFAGVHWDFARKTSRNSQRNPRYSDDPDIYYTSGGSGSNSSCCSGRTISTAYTKERHISLSRTPRRNIRTAWCSNTSNLFSKLDLPDDDTALLFLSCLVAQLNNAVDESERLFLYELLSDAATIMPDVFSIVYPTMLPRMNQLIETSDSIPLLKAIQSILMTAYSDSRFQYPQTTLKDRLVSLGFSVFDDPDCPMSHSQMIETAALVSQVVKKVIS</sequence>
<dbReference type="GO" id="GO:0005096">
    <property type="term" value="F:GTPase activator activity"/>
    <property type="evidence" value="ECO:0007669"/>
    <property type="project" value="UniProtKB-KW"/>
</dbReference>
<evidence type="ECO:0000256" key="2">
    <source>
        <dbReference type="ARBA" id="ARBA00022553"/>
    </source>
</evidence>
<proteinExistence type="predicted"/>
<dbReference type="Pfam" id="PF00616">
    <property type="entry name" value="RasGAP"/>
    <property type="match status" value="1"/>
</dbReference>
<dbReference type="OrthoDB" id="28245at2759"/>
<dbReference type="STRING" id="90262.A0A1X2IWA1"/>
<dbReference type="Proteomes" id="UP000193560">
    <property type="component" value="Unassembled WGS sequence"/>
</dbReference>
<evidence type="ECO:0000256" key="1">
    <source>
        <dbReference type="ARBA" id="ARBA00022468"/>
    </source>
</evidence>
<dbReference type="InterPro" id="IPR008936">
    <property type="entry name" value="Rho_GTPase_activation_prot"/>
</dbReference>
<evidence type="ECO:0000259" key="4">
    <source>
        <dbReference type="PROSITE" id="PS50018"/>
    </source>
</evidence>
<keyword evidence="6" id="KW-1185">Reference proteome</keyword>
<evidence type="ECO:0000313" key="5">
    <source>
        <dbReference type="EMBL" id="ORZ23327.1"/>
    </source>
</evidence>
<protein>
    <recommendedName>
        <fullName evidence="4">Ras-GAP domain-containing protein</fullName>
    </recommendedName>
</protein>
<evidence type="ECO:0000256" key="3">
    <source>
        <dbReference type="SAM" id="MobiDB-lite"/>
    </source>
</evidence>
<comment type="caution">
    <text evidence="5">The sequence shown here is derived from an EMBL/GenBank/DDBJ whole genome shotgun (WGS) entry which is preliminary data.</text>
</comment>
<feature type="compositionally biased region" description="Low complexity" evidence="3">
    <location>
        <begin position="827"/>
        <end position="836"/>
    </location>
</feature>
<dbReference type="Gene3D" id="2.30.29.30">
    <property type="entry name" value="Pleckstrin-homology domain (PH domain)/Phosphotyrosine-binding domain (PTB)"/>
    <property type="match status" value="1"/>
</dbReference>
<feature type="region of interest" description="Disordered" evidence="3">
    <location>
        <begin position="1025"/>
        <end position="1069"/>
    </location>
</feature>
<dbReference type="SUPFAM" id="SSF52087">
    <property type="entry name" value="CRAL/TRIO domain"/>
    <property type="match status" value="1"/>
</dbReference>
<dbReference type="EMBL" id="MCGE01000003">
    <property type="protein sequence ID" value="ORZ23327.1"/>
    <property type="molecule type" value="Genomic_DNA"/>
</dbReference>
<keyword evidence="2" id="KW-0597">Phosphoprotein</keyword>
<feature type="compositionally biased region" description="Polar residues" evidence="3">
    <location>
        <begin position="420"/>
        <end position="429"/>
    </location>
</feature>
<feature type="compositionally biased region" description="Basic and acidic residues" evidence="3">
    <location>
        <begin position="1049"/>
        <end position="1064"/>
    </location>
</feature>
<dbReference type="Gene3D" id="3.40.525.10">
    <property type="entry name" value="CRAL-TRIO lipid binding domain"/>
    <property type="match status" value="1"/>
</dbReference>
<gene>
    <name evidence="5" type="ORF">BCR42DRAFT_471187</name>
</gene>
<dbReference type="InterPro" id="IPR001251">
    <property type="entry name" value="CRAL-TRIO_dom"/>
</dbReference>
<feature type="region of interest" description="Disordered" evidence="3">
    <location>
        <begin position="412"/>
        <end position="448"/>
    </location>
</feature>
<evidence type="ECO:0000313" key="6">
    <source>
        <dbReference type="Proteomes" id="UP000193560"/>
    </source>
</evidence>
<dbReference type="SUPFAM" id="SSF48350">
    <property type="entry name" value="GTPase activation domain, GAP"/>
    <property type="match status" value="1"/>
</dbReference>
<feature type="region of interest" description="Disordered" evidence="3">
    <location>
        <begin position="813"/>
        <end position="846"/>
    </location>
</feature>
<reference evidence="5 6" key="1">
    <citation type="submission" date="2016-07" db="EMBL/GenBank/DDBJ databases">
        <title>Pervasive Adenine N6-methylation of Active Genes in Fungi.</title>
        <authorList>
            <consortium name="DOE Joint Genome Institute"/>
            <person name="Mondo S.J."/>
            <person name="Dannebaum R.O."/>
            <person name="Kuo R.C."/>
            <person name="Labutti K."/>
            <person name="Haridas S."/>
            <person name="Kuo A."/>
            <person name="Salamov A."/>
            <person name="Ahrendt S.R."/>
            <person name="Lipzen A."/>
            <person name="Sullivan W."/>
            <person name="Andreopoulos W.B."/>
            <person name="Clum A."/>
            <person name="Lindquist E."/>
            <person name="Daum C."/>
            <person name="Ramamoorthy G.K."/>
            <person name="Gryganskyi A."/>
            <person name="Culley D."/>
            <person name="Magnuson J.K."/>
            <person name="James T.Y."/>
            <person name="O'Malley M.A."/>
            <person name="Stajich J.E."/>
            <person name="Spatafora J.W."/>
            <person name="Visel A."/>
            <person name="Grigoriev I.V."/>
        </authorList>
    </citation>
    <scope>NUCLEOTIDE SEQUENCE [LARGE SCALE GENOMIC DNA]</scope>
    <source>
        <strain evidence="5 6">NRRL 1336</strain>
    </source>
</reference>
<keyword evidence="1" id="KW-0343">GTPase activation</keyword>
<feature type="domain" description="Ras-GAP" evidence="4">
    <location>
        <begin position="1247"/>
        <end position="1441"/>
    </location>
</feature>
<feature type="compositionally biased region" description="Low complexity" evidence="3">
    <location>
        <begin position="1025"/>
        <end position="1040"/>
    </location>
</feature>
<accession>A0A1X2IWA1</accession>
<dbReference type="InterPro" id="IPR036865">
    <property type="entry name" value="CRAL-TRIO_dom_sf"/>
</dbReference>
<dbReference type="PANTHER" id="PTHR10194">
    <property type="entry name" value="RAS GTPASE-ACTIVATING PROTEINS"/>
    <property type="match status" value="1"/>
</dbReference>